<accession>A0ABM8AH42</accession>
<keyword evidence="3" id="KW-1185">Reference proteome</keyword>
<protein>
    <submittedName>
        <fullName evidence="2">Uncharacterized protein</fullName>
    </submittedName>
</protein>
<dbReference type="EMBL" id="AP026560">
    <property type="protein sequence ID" value="BDP43127.1"/>
    <property type="molecule type" value="Genomic_DNA"/>
</dbReference>
<keyword evidence="1" id="KW-0732">Signal</keyword>
<dbReference type="InterPro" id="IPR053196">
    <property type="entry name" value="Lipoprotein_YbaY-like"/>
</dbReference>
<dbReference type="Pfam" id="PF09619">
    <property type="entry name" value="YscW"/>
    <property type="match status" value="1"/>
</dbReference>
<sequence>MKLRPLFVLAALLAPGALAQMTITRPSAPASSVPSSLLPAVPADLPDGWRVISGRVRAPAEVRLPAGSTVTVSLEDVSRQDGPSLSRVQASFPVSRLSTPYQLQFNPGRLRPGRAYAVTARVTAPGGRLLYRTTTRQPLPTAQNAVQDVLVSAVR</sequence>
<gene>
    <name evidence="2" type="ORF">DAETH_30960</name>
</gene>
<proteinExistence type="predicted"/>
<dbReference type="PANTHER" id="PTHR38013:SF1">
    <property type="entry name" value="GLYCOPROTEIN_POLYSACCHARIDE METABOLISM"/>
    <property type="match status" value="1"/>
</dbReference>
<evidence type="ECO:0000256" key="1">
    <source>
        <dbReference type="SAM" id="SignalP"/>
    </source>
</evidence>
<evidence type="ECO:0000313" key="3">
    <source>
        <dbReference type="Proteomes" id="UP001064971"/>
    </source>
</evidence>
<feature type="signal peptide" evidence="1">
    <location>
        <begin position="1"/>
        <end position="19"/>
    </location>
</feature>
<reference evidence="2" key="1">
    <citation type="submission" date="2022-07" db="EMBL/GenBank/DDBJ databases">
        <title>Complete Genome Sequence of the Radioresistant Bacterium Deinococcus aetherius ST0316, Isolated from the Air Dust collected in Lower Stratosphere above Japan.</title>
        <authorList>
            <person name="Satoh K."/>
            <person name="Hagiwara K."/>
            <person name="Katsumata K."/>
            <person name="Kubo A."/>
            <person name="Yokobori S."/>
            <person name="Yamagishi A."/>
            <person name="Oono Y."/>
            <person name="Narumi I."/>
        </authorList>
    </citation>
    <scope>NUCLEOTIDE SEQUENCE</scope>
    <source>
        <strain evidence="2">ST0316</strain>
    </source>
</reference>
<evidence type="ECO:0000313" key="2">
    <source>
        <dbReference type="EMBL" id="BDP43127.1"/>
    </source>
</evidence>
<dbReference type="PANTHER" id="PTHR38013">
    <property type="entry name" value="GLYCOPROTEIN/POLYSACCHARIDE METABOLISM"/>
    <property type="match status" value="1"/>
</dbReference>
<name>A0ABM8AH42_9DEIO</name>
<dbReference type="RefSeq" id="WP_264775790.1">
    <property type="nucleotide sequence ID" value="NZ_AP026560.1"/>
</dbReference>
<organism evidence="2 3">
    <name type="scientific">Deinococcus aetherius</name>
    <dbReference type="NCBI Taxonomy" id="200252"/>
    <lineage>
        <taxon>Bacteria</taxon>
        <taxon>Thermotogati</taxon>
        <taxon>Deinococcota</taxon>
        <taxon>Deinococci</taxon>
        <taxon>Deinococcales</taxon>
        <taxon>Deinococcaceae</taxon>
        <taxon>Deinococcus</taxon>
    </lineage>
</organism>
<feature type="chain" id="PRO_5046531148" evidence="1">
    <location>
        <begin position="20"/>
        <end position="155"/>
    </location>
</feature>
<dbReference type="InterPro" id="IPR039366">
    <property type="entry name" value="Pilotin"/>
</dbReference>
<dbReference type="Proteomes" id="UP001064971">
    <property type="component" value="Chromosome"/>
</dbReference>